<feature type="transmembrane region" description="Helical" evidence="2">
    <location>
        <begin position="356"/>
        <end position="376"/>
    </location>
</feature>
<evidence type="ECO:0000313" key="3">
    <source>
        <dbReference type="EMBL" id="MQL51539.1"/>
    </source>
</evidence>
<comment type="caution">
    <text evidence="3">The sequence shown here is derived from an EMBL/GenBank/DDBJ whole genome shotgun (WGS) entry which is preliminary data.</text>
</comment>
<dbReference type="Gene3D" id="3.30.2090.10">
    <property type="entry name" value="Multidrug efflux transporter AcrB TolC docking domain, DN and DC subdomains"/>
    <property type="match status" value="2"/>
</dbReference>
<keyword evidence="2" id="KW-1133">Transmembrane helix</keyword>
<feature type="compositionally biased region" description="Gly residues" evidence="1">
    <location>
        <begin position="498"/>
        <end position="508"/>
    </location>
</feature>
<feature type="transmembrane region" description="Helical" evidence="2">
    <location>
        <begin position="1003"/>
        <end position="1023"/>
    </location>
</feature>
<keyword evidence="4" id="KW-1185">Reference proteome</keyword>
<dbReference type="Gene3D" id="3.30.70.1430">
    <property type="entry name" value="Multidrug efflux transporter AcrB pore domain"/>
    <property type="match status" value="2"/>
</dbReference>
<dbReference type="AlphaFoldDB" id="A0A6N7IPN3"/>
<organism evidence="3 4">
    <name type="scientific">Desulfofundulus thermobenzoicus</name>
    <dbReference type="NCBI Taxonomy" id="29376"/>
    <lineage>
        <taxon>Bacteria</taxon>
        <taxon>Bacillati</taxon>
        <taxon>Bacillota</taxon>
        <taxon>Clostridia</taxon>
        <taxon>Eubacteriales</taxon>
        <taxon>Peptococcaceae</taxon>
        <taxon>Desulfofundulus</taxon>
    </lineage>
</organism>
<feature type="transmembrane region" description="Helical" evidence="2">
    <location>
        <begin position="929"/>
        <end position="949"/>
    </location>
</feature>
<proteinExistence type="predicted"/>
<gene>
    <name evidence="3" type="ORF">GFC01_04520</name>
</gene>
<keyword evidence="2" id="KW-0812">Transmembrane</keyword>
<dbReference type="PRINTS" id="PR00702">
    <property type="entry name" value="ACRIFLAVINRP"/>
</dbReference>
<dbReference type="Gene3D" id="1.20.1640.10">
    <property type="entry name" value="Multidrug efflux transporter AcrB transmembrane domain"/>
    <property type="match status" value="2"/>
</dbReference>
<dbReference type="InterPro" id="IPR027463">
    <property type="entry name" value="AcrB_DN_DC_subdom"/>
</dbReference>
<name>A0A6N7IPN3_9FIRM</name>
<feature type="transmembrane region" description="Helical" evidence="2">
    <location>
        <begin position="459"/>
        <end position="482"/>
    </location>
</feature>
<feature type="region of interest" description="Disordered" evidence="1">
    <location>
        <begin position="498"/>
        <end position="536"/>
    </location>
</feature>
<feature type="transmembrane region" description="Helical" evidence="2">
    <location>
        <begin position="1035"/>
        <end position="1058"/>
    </location>
</feature>
<evidence type="ECO:0000256" key="1">
    <source>
        <dbReference type="SAM" id="MobiDB-lite"/>
    </source>
</evidence>
<dbReference type="Pfam" id="PF00873">
    <property type="entry name" value="ACR_tran"/>
    <property type="match status" value="2"/>
</dbReference>
<dbReference type="SUPFAM" id="SSF82866">
    <property type="entry name" value="Multidrug efflux transporter AcrB transmembrane domain"/>
    <property type="match status" value="2"/>
</dbReference>
<dbReference type="EMBL" id="WHYR01000008">
    <property type="protein sequence ID" value="MQL51539.1"/>
    <property type="molecule type" value="Genomic_DNA"/>
</dbReference>
<dbReference type="InterPro" id="IPR001036">
    <property type="entry name" value="Acrflvin-R"/>
</dbReference>
<feature type="transmembrane region" description="Helical" evidence="2">
    <location>
        <begin position="330"/>
        <end position="349"/>
    </location>
</feature>
<dbReference type="Proteomes" id="UP000441717">
    <property type="component" value="Unassembled WGS sequence"/>
</dbReference>
<protein>
    <submittedName>
        <fullName evidence="3">MMPL family transporter</fullName>
    </submittedName>
</protein>
<reference evidence="3 4" key="1">
    <citation type="submission" date="2019-10" db="EMBL/GenBank/DDBJ databases">
        <title>Comparative genomics of sulfur disproportionating microorganisms.</title>
        <authorList>
            <person name="Ward L.M."/>
            <person name="Bertran E."/>
            <person name="Johnston D."/>
        </authorList>
    </citation>
    <scope>NUCLEOTIDE SEQUENCE [LARGE SCALE GENOMIC DNA]</scope>
    <source>
        <strain evidence="3 4">DSM 14055</strain>
    </source>
</reference>
<dbReference type="SUPFAM" id="SSF82693">
    <property type="entry name" value="Multidrug efflux transporter AcrB pore domain, PN1, PN2, PC1 and PC2 subdomains"/>
    <property type="match status" value="3"/>
</dbReference>
<dbReference type="RefSeq" id="WP_152945460.1">
    <property type="nucleotide sequence ID" value="NZ_WHYR01000008.1"/>
</dbReference>
<dbReference type="Gene3D" id="3.30.70.1440">
    <property type="entry name" value="Multidrug efflux transporter AcrB pore domain"/>
    <property type="match status" value="1"/>
</dbReference>
<dbReference type="SUPFAM" id="SSF82714">
    <property type="entry name" value="Multidrug efflux transporter AcrB TolC docking domain, DN and DC subdomains"/>
    <property type="match status" value="2"/>
</dbReference>
<keyword evidence="2" id="KW-0472">Membrane</keyword>
<dbReference type="Gene3D" id="3.30.70.1320">
    <property type="entry name" value="Multidrug efflux transporter AcrB pore domain like"/>
    <property type="match status" value="1"/>
</dbReference>
<feature type="transmembrane region" description="Helical" evidence="2">
    <location>
        <begin position="955"/>
        <end position="982"/>
    </location>
</feature>
<dbReference type="GO" id="GO:0042910">
    <property type="term" value="F:xenobiotic transmembrane transporter activity"/>
    <property type="evidence" value="ECO:0007669"/>
    <property type="project" value="TreeGrafter"/>
</dbReference>
<sequence>MKITDISIRRPMLVAVLVTVLLILGGVSLSRLAIDLWPEMNLPVAAVVTEYPGAGPEEVEQQVTKPLESVLATVNNLDTLQSTSSMGTSTVIIQFKWGTDMNYAALQVREKIDIIRQYLPAGSKAPMTFKMDPNMMPIMQLALSAEDPRQLKQLADDIIQPRLERVTGVASVWSAGGYQREIHVLVDPVRLAGFGLTLNGVTQALQAENMNVSGGTVLEGRKDLLVRVTGEFKDLDQIRQVVVGVPGGSPVHLGDIARVEDGQKKVTQYSRVDGRPALTLFIQKQSGANTVQVAGEVKKALEDLKRELPGIHFQTVLDQSEYIERSIGHVVREILVGGFLAMLVMWLFLRNLRSTLIISTAIPVSIIGTFVLIYFNNMTLNLITMGGLALGVGLIVDDAIVVLENIYRHRQQGYGLVEAARTATDEVGGAVIASTLTTMAVFLPVIFVKGLAAQLFTPLALTVSFAIFTSLLVSLTVTPLMASRWLYLEEETAGPPAGGAGIPAGTAGGVEAPATEEGTGSPPAPVAGGTPSGGSAGRRQFWRRLYRVSERWFEALNDAYRRLLEWALGHRRWVLIIVTVLFVLSVAAFPLVGFEFMPQMDQGQVNITLEMPRGTSLAETNRVATRIEEMVRAPYVESIFTGVGFTGTQGMWGESNTDVAQITLDLVDKKMRAVTAEQVAEDLRQKLKDIPGAKIKVSAQEAAGGGMNTGAPVQIQVRGDDMDTLTRLGDQVAGLVRQVPGTREVNSSLQEGRPEVQVLVHRDRAANYGLSPAEVASTVRTAIDGTVATQYRTGGEEVDIRVQVASGEVSRLSELANLTILSPAGTRVPLSQVAEIKETRGPHTISREDQTRYVTVSAQLAGRDLGSVMKDIRAKIAGLSLPPGYTVEYGGEQKQMAETFGDLGLALVLAVVLVYLVMVAQFESALYPFIIMFSVPVTMVGVSFSLLITGRAFSVPAFIGVIMLVGIVVKNAIVFVDYVNILRRRGLERRAAILKAGPTRLRPILMTALTAILAMLPMALALGEGSEGQAPMATVVAGGLAFSTLITLVLVPVIYTILDDWKDRWSARRSGRRRGRLPVGTEQQVAGN</sequence>
<dbReference type="GO" id="GO:0005886">
    <property type="term" value="C:plasma membrane"/>
    <property type="evidence" value="ECO:0007669"/>
    <property type="project" value="TreeGrafter"/>
</dbReference>
<feature type="transmembrane region" description="Helical" evidence="2">
    <location>
        <begin position="382"/>
        <end position="406"/>
    </location>
</feature>
<feature type="transmembrane region" description="Helical" evidence="2">
    <location>
        <begin position="903"/>
        <end position="922"/>
    </location>
</feature>
<dbReference type="PANTHER" id="PTHR32063">
    <property type="match status" value="1"/>
</dbReference>
<feature type="transmembrane region" description="Helical" evidence="2">
    <location>
        <begin position="573"/>
        <end position="594"/>
    </location>
</feature>
<feature type="transmembrane region" description="Helical" evidence="2">
    <location>
        <begin position="427"/>
        <end position="447"/>
    </location>
</feature>
<evidence type="ECO:0000256" key="2">
    <source>
        <dbReference type="SAM" id="Phobius"/>
    </source>
</evidence>
<dbReference type="PANTHER" id="PTHR32063:SF0">
    <property type="entry name" value="SWARMING MOTILITY PROTEIN SWRC"/>
    <property type="match status" value="1"/>
</dbReference>
<dbReference type="OrthoDB" id="9757876at2"/>
<accession>A0A6N7IPN3</accession>
<evidence type="ECO:0000313" key="4">
    <source>
        <dbReference type="Proteomes" id="UP000441717"/>
    </source>
</evidence>